<dbReference type="GO" id="GO:0045892">
    <property type="term" value="P:negative regulation of DNA-templated transcription"/>
    <property type="evidence" value="ECO:0007669"/>
    <property type="project" value="UniProtKB-ARBA"/>
</dbReference>
<evidence type="ECO:0000313" key="3">
    <source>
        <dbReference type="EMBL" id="OCX73956.1"/>
    </source>
</evidence>
<reference evidence="2 4" key="1">
    <citation type="journal article" date="2016" name="Int. J. Mol. Sci.">
        <title>Comparative genomics of the extreme acidophile Acidithiobacillus thiooxidans reveals intraspecific divergence and niche adaptation.</title>
        <authorList>
            <person name="Zhang X."/>
            <person name="Feng X."/>
            <person name="Tao J."/>
            <person name="Ma L."/>
            <person name="Xiao Y."/>
            <person name="Liang Y."/>
            <person name="Liu X."/>
            <person name="Yin H."/>
        </authorList>
    </citation>
    <scope>NUCLEOTIDE SEQUENCE [LARGE SCALE GENOMIC DNA]</scope>
    <source>
        <strain evidence="3 4">A02</strain>
        <strain evidence="2">DXS-W</strain>
    </source>
</reference>
<evidence type="ECO:0000313" key="2">
    <source>
        <dbReference type="EMBL" id="OCX72637.1"/>
    </source>
</evidence>
<evidence type="ECO:0000256" key="1">
    <source>
        <dbReference type="ARBA" id="ARBA00005260"/>
    </source>
</evidence>
<dbReference type="Pfam" id="PF02583">
    <property type="entry name" value="Trns_repr_metal"/>
    <property type="match status" value="1"/>
</dbReference>
<comment type="caution">
    <text evidence="2">The sequence shown here is derived from an EMBL/GenBank/DDBJ whole genome shotgun (WGS) entry which is preliminary data.</text>
</comment>
<evidence type="ECO:0000313" key="5">
    <source>
        <dbReference type="Proteomes" id="UP000095008"/>
    </source>
</evidence>
<dbReference type="GO" id="GO:0003677">
    <property type="term" value="F:DNA binding"/>
    <property type="evidence" value="ECO:0007669"/>
    <property type="project" value="InterPro"/>
</dbReference>
<dbReference type="Gene3D" id="1.20.58.1000">
    <property type="entry name" value="Metal-sensitive repressor, helix protomer"/>
    <property type="match status" value="1"/>
</dbReference>
<keyword evidence="5" id="KW-1185">Reference proteome</keyword>
<comment type="similarity">
    <text evidence="1">Belongs to the FrmR/RcnR family.</text>
</comment>
<gene>
    <name evidence="2" type="ORF">A6M23_09480</name>
    <name evidence="3" type="ORF">A6P07_06975</name>
</gene>
<dbReference type="EMBL" id="LWSA01000087">
    <property type="protein sequence ID" value="OCX73956.1"/>
    <property type="molecule type" value="Genomic_DNA"/>
</dbReference>
<accession>A0A1C2IN60</accession>
<evidence type="ECO:0000313" key="4">
    <source>
        <dbReference type="Proteomes" id="UP000094893"/>
    </source>
</evidence>
<dbReference type="Proteomes" id="UP000094893">
    <property type="component" value="Unassembled WGS sequence"/>
</dbReference>
<dbReference type="InterPro" id="IPR038390">
    <property type="entry name" value="Metal_Tscrpt_repr_sf"/>
</dbReference>
<organism evidence="2 5">
    <name type="scientific">Acidithiobacillus thiooxidans</name>
    <name type="common">Thiobacillus thiooxidans</name>
    <dbReference type="NCBI Taxonomy" id="930"/>
    <lineage>
        <taxon>Bacteria</taxon>
        <taxon>Pseudomonadati</taxon>
        <taxon>Pseudomonadota</taxon>
        <taxon>Acidithiobacillia</taxon>
        <taxon>Acidithiobacillales</taxon>
        <taxon>Acidithiobacillaceae</taxon>
        <taxon>Acidithiobacillus</taxon>
    </lineage>
</organism>
<name>A0A1C2IN60_ACITH</name>
<dbReference type="GO" id="GO:0046872">
    <property type="term" value="F:metal ion binding"/>
    <property type="evidence" value="ECO:0007669"/>
    <property type="project" value="InterPro"/>
</dbReference>
<dbReference type="InterPro" id="IPR003735">
    <property type="entry name" value="Metal_Tscrpt_repr"/>
</dbReference>
<dbReference type="PANTHER" id="PTHR33677:SF5">
    <property type="entry name" value="TRANSCRIPTIONAL REPRESSOR FRMR"/>
    <property type="match status" value="1"/>
</dbReference>
<protein>
    <submittedName>
        <fullName evidence="2">Transcriptional regulator</fullName>
    </submittedName>
</protein>
<proteinExistence type="inferred from homology"/>
<sequence>MAHTIKEKQQLLARLRRIRGQIEAMEHALEEERGCEVIMQQIASVRGAIAGFMAEVVEDHVRTHLVDTTSFPKALNQEATEQLIAVIRTYLK</sequence>
<dbReference type="AlphaFoldDB" id="A0A1C2IN60"/>
<dbReference type="RefSeq" id="WP_024895334.1">
    <property type="nucleotide sequence ID" value="NZ_JAAOMO010000028.1"/>
</dbReference>
<dbReference type="CDD" id="cd10153">
    <property type="entry name" value="RcnR-FrmR-like_DUF156"/>
    <property type="match status" value="1"/>
</dbReference>
<dbReference type="OrthoDB" id="9806052at2"/>
<dbReference type="EMBL" id="LWRY01000104">
    <property type="protein sequence ID" value="OCX72637.1"/>
    <property type="molecule type" value="Genomic_DNA"/>
</dbReference>
<dbReference type="PANTHER" id="PTHR33677">
    <property type="entry name" value="TRANSCRIPTIONAL REPRESSOR FRMR-RELATED"/>
    <property type="match status" value="1"/>
</dbReference>
<dbReference type="Proteomes" id="UP000095008">
    <property type="component" value="Unassembled WGS sequence"/>
</dbReference>
<dbReference type="STRING" id="930.GCA_002079865_03886"/>